<comment type="subcellular location">
    <subcellularLocation>
        <location evidence="1">Membrane</location>
        <topology evidence="1">Single-pass type I membrane protein</topology>
    </subcellularLocation>
</comment>
<dbReference type="PANTHER" id="PTHR13388:SF29">
    <property type="entry name" value="TRANSMEMBRANE PROTEIN 132C ISOFORM X1"/>
    <property type="match status" value="1"/>
</dbReference>
<evidence type="ECO:0000256" key="3">
    <source>
        <dbReference type="ARBA" id="ARBA00022692"/>
    </source>
</evidence>
<evidence type="ECO:0000256" key="5">
    <source>
        <dbReference type="ARBA" id="ARBA00023136"/>
    </source>
</evidence>
<feature type="compositionally biased region" description="Basic residues" evidence="6">
    <location>
        <begin position="203"/>
        <end position="219"/>
    </location>
</feature>
<dbReference type="InterPro" id="IPR055423">
    <property type="entry name" value="Ig_TMEM132_5th"/>
</dbReference>
<dbReference type="Proteomes" id="UP000034805">
    <property type="component" value="Unassembled WGS sequence"/>
</dbReference>
<name>A0A0N8JW16_SCLFO</name>
<dbReference type="Pfam" id="PF16070">
    <property type="entry name" value="Ig_TMEM132_4th"/>
    <property type="match status" value="1"/>
</dbReference>
<evidence type="ECO:0000256" key="6">
    <source>
        <dbReference type="SAM" id="MobiDB-lite"/>
    </source>
</evidence>
<feature type="domain" description="Transmembrane protein TMEM132 sixth" evidence="13">
    <location>
        <begin position="667"/>
        <end position="771"/>
    </location>
</feature>
<keyword evidence="3 7" id="KW-0812">Transmembrane</keyword>
<dbReference type="InterPro" id="IPR031437">
    <property type="entry name" value="Ig_TMEM132_4th"/>
</dbReference>
<feature type="region of interest" description="Disordered" evidence="6">
    <location>
        <begin position="927"/>
        <end position="952"/>
    </location>
</feature>
<keyword evidence="8" id="KW-0732">Signal</keyword>
<dbReference type="Pfam" id="PF23486">
    <property type="entry name" value="Ig_TMEM132_5th"/>
    <property type="match status" value="1"/>
</dbReference>
<evidence type="ECO:0000256" key="2">
    <source>
        <dbReference type="ARBA" id="ARBA00006166"/>
    </source>
</evidence>
<feature type="chain" id="PRO_5006027330" evidence="8">
    <location>
        <begin position="36"/>
        <end position="969"/>
    </location>
</feature>
<evidence type="ECO:0000256" key="1">
    <source>
        <dbReference type="ARBA" id="ARBA00004479"/>
    </source>
</evidence>
<dbReference type="InterPro" id="IPR055424">
    <property type="entry name" value="Ig_TMEM132_6th"/>
</dbReference>
<feature type="domain" description="Transmembrane protein TMEM132 second Ig-like" evidence="11">
    <location>
        <begin position="150"/>
        <end position="198"/>
    </location>
</feature>
<feature type="signal peptide" evidence="8">
    <location>
        <begin position="1"/>
        <end position="35"/>
    </location>
</feature>
<evidence type="ECO:0000259" key="13">
    <source>
        <dbReference type="Pfam" id="PF23487"/>
    </source>
</evidence>
<dbReference type="Pfam" id="PF23039">
    <property type="entry name" value="TMEM132_3rd"/>
    <property type="match status" value="1"/>
</dbReference>
<keyword evidence="5 7" id="KW-0472">Membrane</keyword>
<feature type="domain" description="Transmembrane protein TMEM132 fifth" evidence="12">
    <location>
        <begin position="546"/>
        <end position="663"/>
    </location>
</feature>
<dbReference type="InterPro" id="IPR055422">
    <property type="entry name" value="Ig_TMEM132_2nd"/>
</dbReference>
<organism evidence="14 15">
    <name type="scientific">Scleropages formosus</name>
    <name type="common">Asian bonytongue</name>
    <name type="synonym">Osteoglossum formosum</name>
    <dbReference type="NCBI Taxonomy" id="113540"/>
    <lineage>
        <taxon>Eukaryota</taxon>
        <taxon>Metazoa</taxon>
        <taxon>Chordata</taxon>
        <taxon>Craniata</taxon>
        <taxon>Vertebrata</taxon>
        <taxon>Euteleostomi</taxon>
        <taxon>Actinopterygii</taxon>
        <taxon>Neopterygii</taxon>
        <taxon>Teleostei</taxon>
        <taxon>Osteoglossocephala</taxon>
        <taxon>Osteoglossomorpha</taxon>
        <taxon>Osteoglossiformes</taxon>
        <taxon>Osteoglossidae</taxon>
        <taxon>Scleropages</taxon>
    </lineage>
</organism>
<dbReference type="GO" id="GO:0016020">
    <property type="term" value="C:membrane"/>
    <property type="evidence" value="ECO:0007669"/>
    <property type="project" value="UniProtKB-SubCell"/>
</dbReference>
<feature type="compositionally biased region" description="Basic and acidic residues" evidence="6">
    <location>
        <begin position="941"/>
        <end position="952"/>
    </location>
</feature>
<evidence type="ECO:0000256" key="8">
    <source>
        <dbReference type="SAM" id="SignalP"/>
    </source>
</evidence>
<evidence type="ECO:0000313" key="15">
    <source>
        <dbReference type="Proteomes" id="UP000034805"/>
    </source>
</evidence>
<dbReference type="PANTHER" id="PTHR13388">
    <property type="entry name" value="DETONATOR, ISOFORM E"/>
    <property type="match status" value="1"/>
</dbReference>
<comment type="caution">
    <text evidence="14">The sequence shown here is derived from an EMBL/GenBank/DDBJ whole genome shotgun (WGS) entry which is preliminary data.</text>
</comment>
<evidence type="ECO:0000259" key="11">
    <source>
        <dbReference type="Pfam" id="PF23481"/>
    </source>
</evidence>
<dbReference type="AlphaFoldDB" id="A0A0N8JW16"/>
<dbReference type="Pfam" id="PF23487">
    <property type="entry name" value="Ig_TMEM132_6th"/>
    <property type="match status" value="1"/>
</dbReference>
<reference evidence="14" key="1">
    <citation type="submission" date="2015-08" db="EMBL/GenBank/DDBJ databases">
        <title>The genome of the Asian arowana (Scleropages formosus).</title>
        <authorList>
            <person name="Tan M.H."/>
            <person name="Gan H.M."/>
            <person name="Croft L.J."/>
            <person name="Austin C.M."/>
        </authorList>
    </citation>
    <scope>NUCLEOTIDE SEQUENCE [LARGE SCALE GENOMIC DNA]</scope>
    <source>
        <strain evidence="14">Aro1</strain>
    </source>
</reference>
<evidence type="ECO:0000259" key="12">
    <source>
        <dbReference type="Pfam" id="PF23486"/>
    </source>
</evidence>
<dbReference type="InterPro" id="IPR026307">
    <property type="entry name" value="TMEM132"/>
</dbReference>
<gene>
    <name evidence="14" type="ORF">Z043_122373</name>
</gene>
<feature type="domain" description="Transmembrane protein TMEM132 cohesin-like" evidence="10">
    <location>
        <begin position="293"/>
        <end position="423"/>
    </location>
</feature>
<feature type="region of interest" description="Disordered" evidence="6">
    <location>
        <begin position="872"/>
        <end position="891"/>
    </location>
</feature>
<dbReference type="EMBL" id="JARO02011744">
    <property type="protein sequence ID" value="KPP59681.1"/>
    <property type="molecule type" value="Genomic_DNA"/>
</dbReference>
<accession>A0A0N8JW16</accession>
<feature type="transmembrane region" description="Helical" evidence="7">
    <location>
        <begin position="895"/>
        <end position="921"/>
    </location>
</feature>
<evidence type="ECO:0000313" key="14">
    <source>
        <dbReference type="EMBL" id="KPP59681.1"/>
    </source>
</evidence>
<keyword evidence="4 7" id="KW-1133">Transmembrane helix</keyword>
<evidence type="ECO:0000256" key="4">
    <source>
        <dbReference type="ARBA" id="ARBA00022989"/>
    </source>
</evidence>
<feature type="region of interest" description="Disordered" evidence="6">
    <location>
        <begin position="189"/>
        <end position="225"/>
    </location>
</feature>
<feature type="domain" description="Transmembrane protein family 132 fourth" evidence="9">
    <location>
        <begin position="444"/>
        <end position="540"/>
    </location>
</feature>
<evidence type="ECO:0000256" key="7">
    <source>
        <dbReference type="SAM" id="Phobius"/>
    </source>
</evidence>
<sequence>MGAKTMGVMSCAAAPWGRTVVKMMIFFCFLWPACGHPSPALSLPAQISVAPPWHSLPLSQADLGLVFSNSSPFAFSQSLLMIAPARAPSKAGFRASFGHYSVAQLISSPLLPVAPPLSASLLSKSVEHDVMDRYMVRALFHWRGDASGGQCITLHAFKATEEQRTTCITQPPLGLCVATLNLPKHWFDSDNSASPNQSPVLGSKRHWGRKRHRGRRHGGSRAQRGRTTARVQLYYSCSGFVTNFKMLPLRCTEDKLQQSQKRLFYLGAVAPSAGDHESGGDTESMECPDALGEELRLDSNIVIGYQKGPVREGRRIGVSVSLMSNFTGDLVVIRLKVKKGLLSLKAHTSRTPDAWVVALERNTGSKHDTISIICHKGSSSGDSYSPGTPRQIACLSVEGLRRSFGVAMTVAAHWWVEYSGRNNHVSPRRAAVSTFSFADRDILGIAPVTESSTIINTAMLSSQPVSLSVIVLAVGGDGKVSDVTAAVTCHSDNEDVVKVSSDCSAVFVDGSESGVGGVCVGVEFSLGTFSGALCLSVWAPVVPFLILLSDPVLNAIEGWSYYNEAGCSPVYQRSTVQVLAQFAAQPLAQTSQLTYMLGSPDWFVDVTELVADWLKVADPRVAQLDEQRNLIGLEPGVTSVHVISSQWDGVLGSCDVTVTDNAVLPGDLSVQLIGGLGLSIKANPTHPSIVTATVTARNTLYNLGQEASLSIGIQFSDDTATLLSAFHAVPFSLRLSSLAESVVVVTPAPPQRVVAQGDGGGPLLKAELLVSICQPTSSSVRENGVVMRRLARGSGWVRVNLDSDFQRMEMEEPEWKMQEISKVLLESTRDAYNSFGDESPSGNSSRYYNGHNMSMETELEKAVLTPNHEESGVYFSEKAKPEDRPGLSSERETEMGVGAVLSLFFLSGLLFLANCVPCALWENRSKRRNEKEQAGQEDGEDRGQGVEDYEMRNGKRNKRGAVALWWGGL</sequence>
<protein>
    <submittedName>
        <fullName evidence="14">Transmembrane protein 132A-like</fullName>
    </submittedName>
</protein>
<evidence type="ECO:0000259" key="9">
    <source>
        <dbReference type="Pfam" id="PF16070"/>
    </source>
</evidence>
<proteinExistence type="inferred from homology"/>
<evidence type="ECO:0000259" key="10">
    <source>
        <dbReference type="Pfam" id="PF23039"/>
    </source>
</evidence>
<dbReference type="Pfam" id="PF23481">
    <property type="entry name" value="Ig_TMEM132_2nd"/>
    <property type="match status" value="1"/>
</dbReference>
<feature type="compositionally biased region" description="Polar residues" evidence="6">
    <location>
        <begin position="189"/>
        <end position="200"/>
    </location>
</feature>
<dbReference type="InterPro" id="IPR055421">
    <property type="entry name" value="TMEM132_3rd"/>
</dbReference>
<comment type="similarity">
    <text evidence="2">Belongs to the TMEM132 family.</text>
</comment>